<dbReference type="GO" id="GO:0016740">
    <property type="term" value="F:transferase activity"/>
    <property type="evidence" value="ECO:0007669"/>
    <property type="project" value="UniProtKB-KW"/>
</dbReference>
<evidence type="ECO:0000313" key="2">
    <source>
        <dbReference type="Proteomes" id="UP000677152"/>
    </source>
</evidence>
<keyword evidence="1" id="KW-0808">Transferase</keyword>
<accession>A0AA45R4S6</accession>
<protein>
    <submittedName>
        <fullName evidence="1">O-linked N-acetylglucosamine transferase</fullName>
    </submittedName>
</protein>
<name>A0AA45R4S6_9PSEU</name>
<evidence type="ECO:0000313" key="1">
    <source>
        <dbReference type="EMBL" id="QUF05221.1"/>
    </source>
</evidence>
<dbReference type="EMBL" id="CP073249">
    <property type="protein sequence ID" value="QUF05221.1"/>
    <property type="molecule type" value="Genomic_DNA"/>
</dbReference>
<reference evidence="1" key="1">
    <citation type="submission" date="2021-04" db="EMBL/GenBank/DDBJ databases">
        <title>Genomic sequence of Actinosynnema pretiosum subsp. pretiosum ATCC 31280 (C-14919).</title>
        <authorList>
            <person name="Bai L."/>
            <person name="Wang X."/>
            <person name="Xiao Y."/>
        </authorList>
    </citation>
    <scope>NUCLEOTIDE SEQUENCE</scope>
    <source>
        <strain evidence="1">ATCC 31280</strain>
    </source>
</reference>
<proteinExistence type="predicted"/>
<sequence>MTPIPGTPPGAGRVEDAVREVHADVTRLLEKLGGAGGGADAYVAACLACLEAARSITEVATGRSDPEPGAHEALQAANAATRAIRFALVESGDARRAEAVAAWRAAAS</sequence>
<dbReference type="AlphaFoldDB" id="A0AA45R4S6"/>
<gene>
    <name evidence="1" type="ORF">KCV87_03665</name>
</gene>
<dbReference type="Proteomes" id="UP000677152">
    <property type="component" value="Chromosome"/>
</dbReference>
<organism evidence="1 2">
    <name type="scientific">Actinosynnema pretiosum subsp. pretiosum</name>
    <dbReference type="NCBI Taxonomy" id="103721"/>
    <lineage>
        <taxon>Bacteria</taxon>
        <taxon>Bacillati</taxon>
        <taxon>Actinomycetota</taxon>
        <taxon>Actinomycetes</taxon>
        <taxon>Pseudonocardiales</taxon>
        <taxon>Pseudonocardiaceae</taxon>
        <taxon>Actinosynnema</taxon>
    </lineage>
</organism>